<evidence type="ECO:0000256" key="4">
    <source>
        <dbReference type="SAM" id="Phobius"/>
    </source>
</evidence>
<dbReference type="PANTHER" id="PTHR46847:SF1">
    <property type="entry name" value="D-ALLOSE-BINDING PERIPLASMIC PROTEIN-RELATED"/>
    <property type="match status" value="1"/>
</dbReference>
<comment type="subcellular location">
    <subcellularLocation>
        <location evidence="1">Cell envelope</location>
    </subcellularLocation>
</comment>
<evidence type="ECO:0000256" key="2">
    <source>
        <dbReference type="ARBA" id="ARBA00007639"/>
    </source>
</evidence>
<evidence type="ECO:0000256" key="3">
    <source>
        <dbReference type="ARBA" id="ARBA00022729"/>
    </source>
</evidence>
<dbReference type="Gene3D" id="3.40.50.2300">
    <property type="match status" value="2"/>
</dbReference>
<sequence>MHYFRRFLYISTFLVFLLTGFLTLYYGKETFHFAEGTVPTQALGTVPNNPTPTKNYHFVLIPEELDNDYWRLVEAGAHDAAEYHNVYLEYLGPKQANNDEHLKTIDMAIAGLVDGVITQGLGGEAEFEMLVTKAKEKLIPVVTIDTDAPNSDRAVYVGTDNYYSGFLAGKAIIDDTTGPQQVAIITGRLDASHQKLRVQGFKDAVATEKRIKVITVEESNITEIGAVEAAHKILKAHPSVTAFYGTSALDGIGIAQVVKSVKAEKDLYIIGFDILPETLEYIEEGTIEATVVQFPYQMGYEAVEKMIALNKGEELEPLQHTDTKVIHKEDLPISPASIGGGQQP</sequence>
<evidence type="ECO:0000313" key="7">
    <source>
        <dbReference type="Proteomes" id="UP000663981"/>
    </source>
</evidence>
<gene>
    <name evidence="6" type="ORF">I7822_09540</name>
</gene>
<reference evidence="6 7" key="1">
    <citation type="submission" date="2021-03" db="EMBL/GenBank/DDBJ databases">
        <title>Whole genome sequence of Metabacillus bambusae BG109.</title>
        <authorList>
            <person name="Jeong J.W."/>
        </authorList>
    </citation>
    <scope>NUCLEOTIDE SEQUENCE [LARGE SCALE GENOMIC DNA]</scope>
    <source>
        <strain evidence="6 7">BG109</strain>
    </source>
</reference>
<evidence type="ECO:0000259" key="5">
    <source>
        <dbReference type="Pfam" id="PF13407"/>
    </source>
</evidence>
<comment type="similarity">
    <text evidence="2">Belongs to the bacterial solute-binding protein 2 family.</text>
</comment>
<protein>
    <submittedName>
        <fullName evidence="6">Sugar-binding protein</fullName>
    </submittedName>
</protein>
<dbReference type="Pfam" id="PF13407">
    <property type="entry name" value="Peripla_BP_4"/>
    <property type="match status" value="1"/>
</dbReference>
<dbReference type="Proteomes" id="UP000663981">
    <property type="component" value="Unassembled WGS sequence"/>
</dbReference>
<dbReference type="PANTHER" id="PTHR46847">
    <property type="entry name" value="D-ALLOSE-BINDING PERIPLASMIC PROTEIN-RELATED"/>
    <property type="match status" value="1"/>
</dbReference>
<accession>A0ABS3N1X1</accession>
<keyword evidence="4" id="KW-0812">Transmembrane</keyword>
<comment type="caution">
    <text evidence="6">The sequence shown here is derived from an EMBL/GenBank/DDBJ whole genome shotgun (WGS) entry which is preliminary data.</text>
</comment>
<keyword evidence="3" id="KW-0732">Signal</keyword>
<keyword evidence="4" id="KW-0472">Membrane</keyword>
<keyword evidence="4" id="KW-1133">Transmembrane helix</keyword>
<dbReference type="InterPro" id="IPR025997">
    <property type="entry name" value="SBP_2_dom"/>
</dbReference>
<dbReference type="RefSeq" id="WP_207977345.1">
    <property type="nucleotide sequence ID" value="NZ_JAGDEL010000005.1"/>
</dbReference>
<evidence type="ECO:0000313" key="6">
    <source>
        <dbReference type="EMBL" id="MBO1511913.1"/>
    </source>
</evidence>
<dbReference type="InterPro" id="IPR028082">
    <property type="entry name" value="Peripla_BP_I"/>
</dbReference>
<proteinExistence type="inferred from homology"/>
<dbReference type="CDD" id="cd06314">
    <property type="entry name" value="PBP1_tmGBP"/>
    <property type="match status" value="1"/>
</dbReference>
<organism evidence="6 7">
    <name type="scientific">Metabacillus bambusae</name>
    <dbReference type="NCBI Taxonomy" id="2795218"/>
    <lineage>
        <taxon>Bacteria</taxon>
        <taxon>Bacillati</taxon>
        <taxon>Bacillota</taxon>
        <taxon>Bacilli</taxon>
        <taxon>Bacillales</taxon>
        <taxon>Bacillaceae</taxon>
        <taxon>Metabacillus</taxon>
    </lineage>
</organism>
<dbReference type="EMBL" id="JAGDEL010000005">
    <property type="protein sequence ID" value="MBO1511913.1"/>
    <property type="molecule type" value="Genomic_DNA"/>
</dbReference>
<evidence type="ECO:0000256" key="1">
    <source>
        <dbReference type="ARBA" id="ARBA00004196"/>
    </source>
</evidence>
<name>A0ABS3N1X1_9BACI</name>
<feature type="domain" description="Periplasmic binding protein" evidence="5">
    <location>
        <begin position="58"/>
        <end position="314"/>
    </location>
</feature>
<keyword evidence="7" id="KW-1185">Reference proteome</keyword>
<feature type="transmembrane region" description="Helical" evidence="4">
    <location>
        <begin position="7"/>
        <end position="27"/>
    </location>
</feature>
<dbReference type="SUPFAM" id="SSF53822">
    <property type="entry name" value="Periplasmic binding protein-like I"/>
    <property type="match status" value="1"/>
</dbReference>